<dbReference type="PANTHER" id="PTHR46797">
    <property type="entry name" value="HTH-TYPE TRANSCRIPTIONAL REGULATOR"/>
    <property type="match status" value="1"/>
</dbReference>
<keyword evidence="1" id="KW-0238">DNA-binding</keyword>
<dbReference type="SMART" id="SM00530">
    <property type="entry name" value="HTH_XRE"/>
    <property type="match status" value="1"/>
</dbReference>
<organism evidence="3 4">
    <name type="scientific">Candidatus Gottesmanbacteria bacterium RIFOXYB1_FULL_47_11</name>
    <dbReference type="NCBI Taxonomy" id="1798401"/>
    <lineage>
        <taxon>Bacteria</taxon>
        <taxon>Candidatus Gottesmaniibacteriota</taxon>
    </lineage>
</organism>
<feature type="domain" description="HTH cro/C1-type" evidence="2">
    <location>
        <begin position="15"/>
        <end position="69"/>
    </location>
</feature>
<evidence type="ECO:0000259" key="2">
    <source>
        <dbReference type="PROSITE" id="PS50943"/>
    </source>
</evidence>
<dbReference type="GO" id="GO:0003677">
    <property type="term" value="F:DNA binding"/>
    <property type="evidence" value="ECO:0007669"/>
    <property type="project" value="UniProtKB-KW"/>
</dbReference>
<evidence type="ECO:0000313" key="3">
    <source>
        <dbReference type="EMBL" id="OGG34820.1"/>
    </source>
</evidence>
<dbReference type="STRING" id="1798401.A2363_00025"/>
<dbReference type="GO" id="GO:0005829">
    <property type="term" value="C:cytosol"/>
    <property type="evidence" value="ECO:0007669"/>
    <property type="project" value="TreeGrafter"/>
</dbReference>
<reference evidence="3 4" key="1">
    <citation type="journal article" date="2016" name="Nat. Commun.">
        <title>Thousands of microbial genomes shed light on interconnected biogeochemical processes in an aquifer system.</title>
        <authorList>
            <person name="Anantharaman K."/>
            <person name="Brown C.T."/>
            <person name="Hug L.A."/>
            <person name="Sharon I."/>
            <person name="Castelle C.J."/>
            <person name="Probst A.J."/>
            <person name="Thomas B.C."/>
            <person name="Singh A."/>
            <person name="Wilkins M.J."/>
            <person name="Karaoz U."/>
            <person name="Brodie E.L."/>
            <person name="Williams K.H."/>
            <person name="Hubbard S.S."/>
            <person name="Banfield J.F."/>
        </authorList>
    </citation>
    <scope>NUCLEOTIDE SEQUENCE [LARGE SCALE GENOMIC DNA]</scope>
</reference>
<dbReference type="Pfam" id="PF01381">
    <property type="entry name" value="HTH_3"/>
    <property type="match status" value="1"/>
</dbReference>
<protein>
    <recommendedName>
        <fullName evidence="2">HTH cro/C1-type domain-containing protein</fullName>
    </recommendedName>
</protein>
<dbReference type="SUPFAM" id="SSF47413">
    <property type="entry name" value="lambda repressor-like DNA-binding domains"/>
    <property type="match status" value="1"/>
</dbReference>
<comment type="caution">
    <text evidence="3">The sequence shown here is derived from an EMBL/GenBank/DDBJ whole genome shotgun (WGS) entry which is preliminary data.</text>
</comment>
<accession>A0A1F6BD47</accession>
<dbReference type="InterPro" id="IPR001387">
    <property type="entry name" value="Cro/C1-type_HTH"/>
</dbReference>
<dbReference type="PROSITE" id="PS50943">
    <property type="entry name" value="HTH_CROC1"/>
    <property type="match status" value="1"/>
</dbReference>
<gene>
    <name evidence="3" type="ORF">A2363_00025</name>
</gene>
<dbReference type="AlphaFoldDB" id="A0A1F6BD47"/>
<dbReference type="Gene3D" id="1.10.260.40">
    <property type="entry name" value="lambda repressor-like DNA-binding domains"/>
    <property type="match status" value="1"/>
</dbReference>
<dbReference type="EMBL" id="MFKE01000020">
    <property type="protein sequence ID" value="OGG34820.1"/>
    <property type="molecule type" value="Genomic_DNA"/>
</dbReference>
<dbReference type="Proteomes" id="UP000176186">
    <property type="component" value="Unassembled WGS sequence"/>
</dbReference>
<dbReference type="InterPro" id="IPR010982">
    <property type="entry name" value="Lambda_DNA-bd_dom_sf"/>
</dbReference>
<proteinExistence type="predicted"/>
<dbReference type="PANTHER" id="PTHR46797:SF1">
    <property type="entry name" value="METHYLPHOSPHONATE SYNTHASE"/>
    <property type="match status" value="1"/>
</dbReference>
<evidence type="ECO:0000256" key="1">
    <source>
        <dbReference type="ARBA" id="ARBA00023125"/>
    </source>
</evidence>
<dbReference type="CDD" id="cd00093">
    <property type="entry name" value="HTH_XRE"/>
    <property type="match status" value="1"/>
</dbReference>
<sequence length="70" mass="8145">MGKITKNQVKFGHRIQKRRQELGITQEELADRLNLSRTHMGHIEQGRRSPSLEVLNKIAKALKTSPKFFF</sequence>
<name>A0A1F6BD47_9BACT</name>
<evidence type="ECO:0000313" key="4">
    <source>
        <dbReference type="Proteomes" id="UP000176186"/>
    </source>
</evidence>
<dbReference type="InterPro" id="IPR050807">
    <property type="entry name" value="TransReg_Diox_bact_type"/>
</dbReference>
<dbReference type="GO" id="GO:0003700">
    <property type="term" value="F:DNA-binding transcription factor activity"/>
    <property type="evidence" value="ECO:0007669"/>
    <property type="project" value="TreeGrafter"/>
</dbReference>